<feature type="compositionally biased region" description="Basic and acidic residues" evidence="2">
    <location>
        <begin position="1271"/>
        <end position="1283"/>
    </location>
</feature>
<gene>
    <name evidence="3" type="primary">Contig9433.g10095</name>
    <name evidence="3" type="ORF">STYLEM_3911</name>
</gene>
<reference evidence="3 4" key="1">
    <citation type="submission" date="2014-06" db="EMBL/GenBank/DDBJ databases">
        <authorList>
            <person name="Swart Estienne"/>
        </authorList>
    </citation>
    <scope>NUCLEOTIDE SEQUENCE [LARGE SCALE GENOMIC DNA]</scope>
    <source>
        <strain evidence="3 4">130c</strain>
    </source>
</reference>
<organism evidence="3 4">
    <name type="scientific">Stylonychia lemnae</name>
    <name type="common">Ciliate</name>
    <dbReference type="NCBI Taxonomy" id="5949"/>
    <lineage>
        <taxon>Eukaryota</taxon>
        <taxon>Sar</taxon>
        <taxon>Alveolata</taxon>
        <taxon>Ciliophora</taxon>
        <taxon>Intramacronucleata</taxon>
        <taxon>Spirotrichea</taxon>
        <taxon>Stichotrichia</taxon>
        <taxon>Sporadotrichida</taxon>
        <taxon>Oxytrichidae</taxon>
        <taxon>Stylonychinae</taxon>
        <taxon>Stylonychia</taxon>
    </lineage>
</organism>
<feature type="compositionally biased region" description="Low complexity" evidence="2">
    <location>
        <begin position="941"/>
        <end position="954"/>
    </location>
</feature>
<keyword evidence="4" id="KW-1185">Reference proteome</keyword>
<evidence type="ECO:0000256" key="1">
    <source>
        <dbReference type="SAM" id="Coils"/>
    </source>
</evidence>
<feature type="region of interest" description="Disordered" evidence="2">
    <location>
        <begin position="998"/>
        <end position="1035"/>
    </location>
</feature>
<feature type="compositionally biased region" description="Basic and acidic residues" evidence="2">
    <location>
        <begin position="1327"/>
        <end position="1336"/>
    </location>
</feature>
<feature type="coiled-coil region" evidence="1">
    <location>
        <begin position="482"/>
        <end position="509"/>
    </location>
</feature>
<proteinExistence type="predicted"/>
<dbReference type="FunCoup" id="A0A077ZZB3">
    <property type="interactions" value="2"/>
</dbReference>
<feature type="region of interest" description="Disordered" evidence="2">
    <location>
        <begin position="941"/>
        <end position="975"/>
    </location>
</feature>
<evidence type="ECO:0000313" key="4">
    <source>
        <dbReference type="Proteomes" id="UP000039865"/>
    </source>
</evidence>
<feature type="region of interest" description="Disordered" evidence="2">
    <location>
        <begin position="1260"/>
        <end position="1283"/>
    </location>
</feature>
<feature type="region of interest" description="Disordered" evidence="2">
    <location>
        <begin position="1397"/>
        <end position="1420"/>
    </location>
</feature>
<feature type="region of interest" description="Disordered" evidence="2">
    <location>
        <begin position="1306"/>
        <end position="1339"/>
    </location>
</feature>
<evidence type="ECO:0000256" key="2">
    <source>
        <dbReference type="SAM" id="MobiDB-lite"/>
    </source>
</evidence>
<keyword evidence="1" id="KW-0175">Coiled coil</keyword>
<dbReference type="Proteomes" id="UP000039865">
    <property type="component" value="Unassembled WGS sequence"/>
</dbReference>
<evidence type="ECO:0000313" key="3">
    <source>
        <dbReference type="EMBL" id="CDW74927.1"/>
    </source>
</evidence>
<feature type="region of interest" description="Disordered" evidence="2">
    <location>
        <begin position="1199"/>
        <end position="1229"/>
    </location>
</feature>
<feature type="compositionally biased region" description="Polar residues" evidence="2">
    <location>
        <begin position="840"/>
        <end position="866"/>
    </location>
</feature>
<protein>
    <submittedName>
        <fullName evidence="3">Uncharacterized protein</fullName>
    </submittedName>
</protein>
<sequence length="1467" mass="169703">MLANITNYQQSHNNSVNEPQILHTSQYNSLNNSNLTSNSKVTQSKRSSLIQAQSNQKKECKSALIKVNMISDLQQQNYPNQDESLDFTLDNSNSISINYDENSVLLVKKSKQIQINLDSLDTKLKVPQQRNGNFLNSQNDQSMFMTNEWVAGSAKTLNKTKQGRSRGDYEYGYNQDINQSSKKSVAADSDRSNIDLRLRQENIMLRQEILKLKKALYMNNQPENPIDKQEYKMGSPQKFNDNNQVIPEITGSREFSPEIIIQQFPQESLIMNNLMSDPDNITPYPEIPLPCAEPLKPLICSTNQSVARGGTFQRTQDQMQMNNFEGSQQLYYFDANNRQMPTDNSLCQNGESIELRLSLINQATFQNKLDGQFQRDTEDYRRFSLKDLEKSYENNEERLRLYLNSSNIQNDQNITGLNILQDSDQNILNDLTLSKDDYDDSREIQFHNQQREDPYEITNQIKADDYNENLNKKRNSSVFEIQRHYEIEIENLRKDLEMMKKEEHRIKQKMDKQDFPLVKEFTFKNDGKQLFEKIRNQKSSMDSSLIQTEDPSFCAESKKFVSNPNSNNQSFNNQVTAHQSKISRHSRYMSNGIIDESQYIPINRQIWQPPSFNNTQINTVHNSPVNSNMFNSCQKQESKSIKNDIKQDMKADHVQSINSKNMNQDYQRLDTEAIELMFENPQIQSEFLPLDMVSSQKVRYYNNQEEIDDYFPRFINHGHQSGDRDLNTRINQCIKLIDNVQTDRLSEESNYNQSIDFPFRSNQKQNTQTKVSDIKFETQNFSQESPIQIVQVSAEKKETKLDSPSFGGNNNFRFPNIYETNESVASIRKQRQSIDHTQKQSRPSSNQKGFNSVANKSPNKSLNKTKLFQYPAVEKFNSRVDKPKSLLKNYNKVLNERKFHSKKSSLHSVNVSQNTNDFPYYQDMHDVNEKYMVENNYKSLSNQLQQSRSQSHLNKLSKKSSNHSQNRKPDFDNSACKSSYFQDVKRISLAENIKEVIDNQQKKPKASLNNTQISQGNKRQSTIGGQKTTEHSNSQVKNNHVKLLNSNGKYKNTETVVKYETSQYQSPFKKRTEFSAGKYPNQKLYSQIQYDKLSTLEKLSQQRRNSINLTTVKINKNPKFINKDVNARQQPQEEPQIINYTELSNKINSTRTPQPQSPEKLSQQSERFVVENQLFMSVFNNARNVEIFNQEKGCMSTNRSGYESTLNGTKQSSTSITQNSTPIQSSRTSPQVTSLFQRLKPQNILGEETETQQHDYIKVDKKSTQNSSVEIKPKYQEKPNLTEKKSSLKSFLQIANSSKKVQTQNLFKRNSNISQNSVNTSSNGLRNESKSKDKIQKSPLICKQSSSINKSLSNTLNKSNIPQKPKIKSSLFVKNTEKSRANQTIVNKSKDKYFNNSSNITLEDTNHTNRMSRQSSNQSLSQIPIQLHTEKTNLKQTVTPQIYGKLIKVFNEVNLRKFDLEPIVEDC</sequence>
<dbReference type="EMBL" id="CCKQ01003783">
    <property type="protein sequence ID" value="CDW74927.1"/>
    <property type="molecule type" value="Genomic_DNA"/>
</dbReference>
<dbReference type="InParanoid" id="A0A077ZZB3"/>
<accession>A0A077ZZB3</accession>
<feature type="compositionally biased region" description="Polar residues" evidence="2">
    <location>
        <begin position="1306"/>
        <end position="1326"/>
    </location>
</feature>
<feature type="compositionally biased region" description="Polar residues" evidence="2">
    <location>
        <begin position="1007"/>
        <end position="1035"/>
    </location>
</feature>
<name>A0A077ZZB3_STYLE</name>
<feature type="region of interest" description="Disordered" evidence="2">
    <location>
        <begin position="824"/>
        <end position="866"/>
    </location>
</feature>
<feature type="region of interest" description="Disordered" evidence="2">
    <location>
        <begin position="160"/>
        <end position="189"/>
    </location>
</feature>